<sequence>MLTPSSKLFPYSMIFSGDVLVTWRYCRGCGLLGHGFSRAGMEGFRAKYHIPQGVSLQYCAPSQWLTQRREREVVIPMIAFIERRITLPMGRVTRYYLIAHSVDALNEQMGLNLTWHDVIWTYKCHLLVDLGYYLKSRSSVARLISCLSKSNKGIVARLVSCLSKSNKGIVARLPNSLGHVALNLNFVNVVGLNKVLRSEVFVSEDRQLRVVHLILDFKPLSNKFQDVGHAIRAGDPRLRRIDVSVPGFLAREDIVQVDLPACRSPHEAAVLREETASLQLSLEAEIDQLRLKDGERSKKSSLFRSWTPKMSPIDFQVFALRISLSHV</sequence>
<organism evidence="1 2">
    <name type="scientific">Lithocarpus litseifolius</name>
    <dbReference type="NCBI Taxonomy" id="425828"/>
    <lineage>
        <taxon>Eukaryota</taxon>
        <taxon>Viridiplantae</taxon>
        <taxon>Streptophyta</taxon>
        <taxon>Embryophyta</taxon>
        <taxon>Tracheophyta</taxon>
        <taxon>Spermatophyta</taxon>
        <taxon>Magnoliopsida</taxon>
        <taxon>eudicotyledons</taxon>
        <taxon>Gunneridae</taxon>
        <taxon>Pentapetalae</taxon>
        <taxon>rosids</taxon>
        <taxon>fabids</taxon>
        <taxon>Fagales</taxon>
        <taxon>Fagaceae</taxon>
        <taxon>Lithocarpus</taxon>
    </lineage>
</organism>
<name>A0AAW2BZ75_9ROSI</name>
<reference evidence="1 2" key="1">
    <citation type="submission" date="2024-01" db="EMBL/GenBank/DDBJ databases">
        <title>A telomere-to-telomere, gap-free genome of sweet tea (Lithocarpus litseifolius).</title>
        <authorList>
            <person name="Zhou J."/>
        </authorList>
    </citation>
    <scope>NUCLEOTIDE SEQUENCE [LARGE SCALE GENOMIC DNA]</scope>
    <source>
        <strain evidence="1">Zhou-2022a</strain>
        <tissue evidence="1">Leaf</tissue>
    </source>
</reference>
<gene>
    <name evidence="1" type="ORF">SO802_026206</name>
</gene>
<dbReference type="AlphaFoldDB" id="A0AAW2BZ75"/>
<evidence type="ECO:0000313" key="1">
    <source>
        <dbReference type="EMBL" id="KAK9991221.1"/>
    </source>
</evidence>
<dbReference type="Proteomes" id="UP001459277">
    <property type="component" value="Unassembled WGS sequence"/>
</dbReference>
<keyword evidence="2" id="KW-1185">Reference proteome</keyword>
<evidence type="ECO:0000313" key="2">
    <source>
        <dbReference type="Proteomes" id="UP001459277"/>
    </source>
</evidence>
<accession>A0AAW2BZ75</accession>
<protein>
    <submittedName>
        <fullName evidence="1">Uncharacterized protein</fullName>
    </submittedName>
</protein>
<dbReference type="EMBL" id="JAZDWU010000009">
    <property type="protein sequence ID" value="KAK9991221.1"/>
    <property type="molecule type" value="Genomic_DNA"/>
</dbReference>
<proteinExistence type="predicted"/>
<comment type="caution">
    <text evidence="1">The sequence shown here is derived from an EMBL/GenBank/DDBJ whole genome shotgun (WGS) entry which is preliminary data.</text>
</comment>